<reference evidence="2 3" key="1">
    <citation type="journal article" date="2019" name="Nat. Ecol. Evol.">
        <title>Megaphylogeny resolves global patterns of mushroom evolution.</title>
        <authorList>
            <person name="Varga T."/>
            <person name="Krizsan K."/>
            <person name="Foldi C."/>
            <person name="Dima B."/>
            <person name="Sanchez-Garcia M."/>
            <person name="Sanchez-Ramirez S."/>
            <person name="Szollosi G.J."/>
            <person name="Szarkandi J.G."/>
            <person name="Papp V."/>
            <person name="Albert L."/>
            <person name="Andreopoulos W."/>
            <person name="Angelini C."/>
            <person name="Antonin V."/>
            <person name="Barry K.W."/>
            <person name="Bougher N.L."/>
            <person name="Buchanan P."/>
            <person name="Buyck B."/>
            <person name="Bense V."/>
            <person name="Catcheside P."/>
            <person name="Chovatia M."/>
            <person name="Cooper J."/>
            <person name="Damon W."/>
            <person name="Desjardin D."/>
            <person name="Finy P."/>
            <person name="Geml J."/>
            <person name="Haridas S."/>
            <person name="Hughes K."/>
            <person name="Justo A."/>
            <person name="Karasinski D."/>
            <person name="Kautmanova I."/>
            <person name="Kiss B."/>
            <person name="Kocsube S."/>
            <person name="Kotiranta H."/>
            <person name="LaButti K.M."/>
            <person name="Lechner B.E."/>
            <person name="Liimatainen K."/>
            <person name="Lipzen A."/>
            <person name="Lukacs Z."/>
            <person name="Mihaltcheva S."/>
            <person name="Morgado L.N."/>
            <person name="Niskanen T."/>
            <person name="Noordeloos M.E."/>
            <person name="Ohm R.A."/>
            <person name="Ortiz-Santana B."/>
            <person name="Ovrebo C."/>
            <person name="Racz N."/>
            <person name="Riley R."/>
            <person name="Savchenko A."/>
            <person name="Shiryaev A."/>
            <person name="Soop K."/>
            <person name="Spirin V."/>
            <person name="Szebenyi C."/>
            <person name="Tomsovsky M."/>
            <person name="Tulloss R.E."/>
            <person name="Uehling J."/>
            <person name="Grigoriev I.V."/>
            <person name="Vagvolgyi C."/>
            <person name="Papp T."/>
            <person name="Martin F.M."/>
            <person name="Miettinen O."/>
            <person name="Hibbett D.S."/>
            <person name="Nagy L.G."/>
        </authorList>
    </citation>
    <scope>NUCLEOTIDE SEQUENCE [LARGE SCALE GENOMIC DNA]</scope>
    <source>
        <strain evidence="2 3">FP101781</strain>
    </source>
</reference>
<evidence type="ECO:0000313" key="2">
    <source>
        <dbReference type="EMBL" id="TEB28855.1"/>
    </source>
</evidence>
<dbReference type="AlphaFoldDB" id="A0A4Y7T3Z8"/>
<feature type="transmembrane region" description="Helical" evidence="1">
    <location>
        <begin position="108"/>
        <end position="129"/>
    </location>
</feature>
<feature type="transmembrane region" description="Helical" evidence="1">
    <location>
        <begin position="41"/>
        <end position="61"/>
    </location>
</feature>
<organism evidence="2 3">
    <name type="scientific">Coprinellus micaceus</name>
    <name type="common">Glistening ink-cap mushroom</name>
    <name type="synonym">Coprinus micaceus</name>
    <dbReference type="NCBI Taxonomy" id="71717"/>
    <lineage>
        <taxon>Eukaryota</taxon>
        <taxon>Fungi</taxon>
        <taxon>Dikarya</taxon>
        <taxon>Basidiomycota</taxon>
        <taxon>Agaricomycotina</taxon>
        <taxon>Agaricomycetes</taxon>
        <taxon>Agaricomycetidae</taxon>
        <taxon>Agaricales</taxon>
        <taxon>Agaricineae</taxon>
        <taxon>Psathyrellaceae</taxon>
        <taxon>Coprinellus</taxon>
    </lineage>
</organism>
<dbReference type="EMBL" id="QPFP01000030">
    <property type="protein sequence ID" value="TEB28855.1"/>
    <property type="molecule type" value="Genomic_DNA"/>
</dbReference>
<gene>
    <name evidence="2" type="ORF">FA13DRAFT_1735363</name>
</gene>
<dbReference type="Proteomes" id="UP000298030">
    <property type="component" value="Unassembled WGS sequence"/>
</dbReference>
<proteinExistence type="predicted"/>
<protein>
    <submittedName>
        <fullName evidence="2">Uncharacterized protein</fullName>
    </submittedName>
</protein>
<feature type="transmembrane region" description="Helical" evidence="1">
    <location>
        <begin position="12"/>
        <end position="35"/>
    </location>
</feature>
<accession>A0A4Y7T3Z8</accession>
<name>A0A4Y7T3Z8_COPMI</name>
<keyword evidence="3" id="KW-1185">Reference proteome</keyword>
<keyword evidence="1" id="KW-0812">Transmembrane</keyword>
<evidence type="ECO:0000256" key="1">
    <source>
        <dbReference type="SAM" id="Phobius"/>
    </source>
</evidence>
<keyword evidence="1" id="KW-0472">Membrane</keyword>
<keyword evidence="1" id="KW-1133">Transmembrane helix</keyword>
<evidence type="ECO:0000313" key="3">
    <source>
        <dbReference type="Proteomes" id="UP000298030"/>
    </source>
</evidence>
<comment type="caution">
    <text evidence="2">The sequence shown here is derived from an EMBL/GenBank/DDBJ whole genome shotgun (WGS) entry which is preliminary data.</text>
</comment>
<dbReference type="OrthoDB" id="3196762at2759"/>
<sequence>MPASSHASLPPFMIPLCVLVMLLSAGVFGLSIVNFGLLSRWYNAGAAILAFLFGSILIYLIRRHPKFVPPMVIVLPMSPFPTEKTPKVDRSDQESVHSTPDFHVIHHMATLMCLTFLNIIYLVAFGLMLDITIKGGAKSTLPRERAKGVTYPWNIKVQIAQTALIGVEALTLAGALVTCLIGRARIGQLQDEEQENSDYGLKSSEKCGF</sequence>